<dbReference type="Proteomes" id="UP001605036">
    <property type="component" value="Unassembled WGS sequence"/>
</dbReference>
<keyword evidence="3" id="KW-1185">Reference proteome</keyword>
<evidence type="ECO:0000256" key="1">
    <source>
        <dbReference type="SAM" id="MobiDB-lite"/>
    </source>
</evidence>
<reference evidence="2 3" key="1">
    <citation type="submission" date="2024-09" db="EMBL/GenBank/DDBJ databases">
        <title>Chromosome-scale assembly of Riccia fluitans.</title>
        <authorList>
            <person name="Paukszto L."/>
            <person name="Sawicki J."/>
            <person name="Karawczyk K."/>
            <person name="Piernik-Szablinska J."/>
            <person name="Szczecinska M."/>
            <person name="Mazdziarz M."/>
        </authorList>
    </citation>
    <scope>NUCLEOTIDE SEQUENCE [LARGE SCALE GENOMIC DNA]</scope>
    <source>
        <strain evidence="2">Rf_01</strain>
        <tissue evidence="2">Aerial parts of the thallus</tissue>
    </source>
</reference>
<comment type="caution">
    <text evidence="2">The sequence shown here is derived from an EMBL/GenBank/DDBJ whole genome shotgun (WGS) entry which is preliminary data.</text>
</comment>
<accession>A0ABD1Y381</accession>
<dbReference type="EMBL" id="JBHFFA010000006">
    <property type="protein sequence ID" value="KAL2620167.1"/>
    <property type="molecule type" value="Genomic_DNA"/>
</dbReference>
<evidence type="ECO:0000313" key="2">
    <source>
        <dbReference type="EMBL" id="KAL2620167.1"/>
    </source>
</evidence>
<feature type="region of interest" description="Disordered" evidence="1">
    <location>
        <begin position="1"/>
        <end position="29"/>
    </location>
</feature>
<protein>
    <submittedName>
        <fullName evidence="2">Uncharacterized protein</fullName>
    </submittedName>
</protein>
<name>A0ABD1Y381_9MARC</name>
<sequence>MGSSSSTRGGLQLFPPSPHGGNEENRNGDFVDRAALMDWETMPEGTMEQPVATLVTIGSRKKSSIPPTVGDDNGLPMEVAWAIPCNMKEWRDDFKLYENAK</sequence>
<evidence type="ECO:0000313" key="3">
    <source>
        <dbReference type="Proteomes" id="UP001605036"/>
    </source>
</evidence>
<proteinExistence type="predicted"/>
<dbReference type="AlphaFoldDB" id="A0ABD1Y381"/>
<organism evidence="2 3">
    <name type="scientific">Riccia fluitans</name>
    <dbReference type="NCBI Taxonomy" id="41844"/>
    <lineage>
        <taxon>Eukaryota</taxon>
        <taxon>Viridiplantae</taxon>
        <taxon>Streptophyta</taxon>
        <taxon>Embryophyta</taxon>
        <taxon>Marchantiophyta</taxon>
        <taxon>Marchantiopsida</taxon>
        <taxon>Marchantiidae</taxon>
        <taxon>Marchantiales</taxon>
        <taxon>Ricciaceae</taxon>
        <taxon>Riccia</taxon>
    </lineage>
</organism>
<gene>
    <name evidence="2" type="ORF">R1flu_000372</name>
</gene>